<dbReference type="Gene3D" id="3.50.50.60">
    <property type="entry name" value="FAD/NAD(P)-binding domain"/>
    <property type="match status" value="1"/>
</dbReference>
<dbReference type="InterPro" id="IPR012132">
    <property type="entry name" value="GMC_OxRdtase"/>
</dbReference>
<organism evidence="8 9">
    <name type="scientific">Tetrapyrgos nigripes</name>
    <dbReference type="NCBI Taxonomy" id="182062"/>
    <lineage>
        <taxon>Eukaryota</taxon>
        <taxon>Fungi</taxon>
        <taxon>Dikarya</taxon>
        <taxon>Basidiomycota</taxon>
        <taxon>Agaricomycotina</taxon>
        <taxon>Agaricomycetes</taxon>
        <taxon>Agaricomycetidae</taxon>
        <taxon>Agaricales</taxon>
        <taxon>Marasmiineae</taxon>
        <taxon>Marasmiaceae</taxon>
        <taxon>Tetrapyrgos</taxon>
    </lineage>
</organism>
<evidence type="ECO:0000256" key="1">
    <source>
        <dbReference type="ARBA" id="ARBA00001974"/>
    </source>
</evidence>
<name>A0A8H5GGZ6_9AGAR</name>
<dbReference type="PANTHER" id="PTHR11552:SF147">
    <property type="entry name" value="CHOLINE DEHYDROGENASE, MITOCHONDRIAL"/>
    <property type="match status" value="1"/>
</dbReference>
<evidence type="ECO:0000259" key="7">
    <source>
        <dbReference type="PROSITE" id="PS51846"/>
    </source>
</evidence>
<keyword evidence="5 6" id="KW-0472">Membrane</keyword>
<dbReference type="Proteomes" id="UP000559256">
    <property type="component" value="Unassembled WGS sequence"/>
</dbReference>
<evidence type="ECO:0000313" key="8">
    <source>
        <dbReference type="EMBL" id="KAF5364586.1"/>
    </source>
</evidence>
<dbReference type="Gene3D" id="3.30.560.10">
    <property type="entry name" value="Glucose Oxidase, domain 3"/>
    <property type="match status" value="1"/>
</dbReference>
<dbReference type="SUPFAM" id="SSF54373">
    <property type="entry name" value="FAD-linked reductases, C-terminal domain"/>
    <property type="match status" value="1"/>
</dbReference>
<dbReference type="SUPFAM" id="SSF54631">
    <property type="entry name" value="CBS-domain pair"/>
    <property type="match status" value="1"/>
</dbReference>
<dbReference type="Pfam" id="PF05199">
    <property type="entry name" value="GMC_oxred_C"/>
    <property type="match status" value="1"/>
</dbReference>
<dbReference type="InterPro" id="IPR007867">
    <property type="entry name" value="GMC_OxRtase_C"/>
</dbReference>
<dbReference type="SUPFAM" id="SSF51905">
    <property type="entry name" value="FAD/NAD(P)-binding domain"/>
    <property type="match status" value="1"/>
</dbReference>
<evidence type="ECO:0000256" key="5">
    <source>
        <dbReference type="PROSITE-ProRule" id="PRU01193"/>
    </source>
</evidence>
<dbReference type="InterPro" id="IPR000172">
    <property type="entry name" value="GMC_OxRdtase_N"/>
</dbReference>
<dbReference type="OrthoDB" id="269227at2759"/>
<keyword evidence="9" id="KW-1185">Reference proteome</keyword>
<dbReference type="InterPro" id="IPR002550">
    <property type="entry name" value="CNNM"/>
</dbReference>
<protein>
    <recommendedName>
        <fullName evidence="7">CNNM transmembrane domain-containing protein</fullName>
    </recommendedName>
</protein>
<dbReference type="Pfam" id="PF00732">
    <property type="entry name" value="GMC_oxred_N"/>
    <property type="match status" value="1"/>
</dbReference>
<reference evidence="8 9" key="1">
    <citation type="journal article" date="2020" name="ISME J.">
        <title>Uncovering the hidden diversity of litter-decomposition mechanisms in mushroom-forming fungi.</title>
        <authorList>
            <person name="Floudas D."/>
            <person name="Bentzer J."/>
            <person name="Ahren D."/>
            <person name="Johansson T."/>
            <person name="Persson P."/>
            <person name="Tunlid A."/>
        </authorList>
    </citation>
    <scope>NUCLEOTIDE SEQUENCE [LARGE SCALE GENOMIC DNA]</scope>
    <source>
        <strain evidence="8 9">CBS 291.85</strain>
    </source>
</reference>
<gene>
    <name evidence="8" type="ORF">D9758_005613</name>
</gene>
<evidence type="ECO:0000313" key="9">
    <source>
        <dbReference type="Proteomes" id="UP000559256"/>
    </source>
</evidence>
<dbReference type="PANTHER" id="PTHR11552">
    <property type="entry name" value="GLUCOSE-METHANOL-CHOLINE GMC OXIDOREDUCTASE"/>
    <property type="match status" value="1"/>
</dbReference>
<feature type="transmembrane region" description="Helical" evidence="6">
    <location>
        <begin position="36"/>
        <end position="56"/>
    </location>
</feature>
<dbReference type="GO" id="GO:0016614">
    <property type="term" value="F:oxidoreductase activity, acting on CH-OH group of donors"/>
    <property type="evidence" value="ECO:0007669"/>
    <property type="project" value="InterPro"/>
</dbReference>
<feature type="transmembrane region" description="Helical" evidence="6">
    <location>
        <begin position="183"/>
        <end position="205"/>
    </location>
</feature>
<evidence type="ECO:0000256" key="4">
    <source>
        <dbReference type="ARBA" id="ARBA00022827"/>
    </source>
</evidence>
<comment type="similarity">
    <text evidence="2">Belongs to the GMC oxidoreductase family.</text>
</comment>
<evidence type="ECO:0000256" key="2">
    <source>
        <dbReference type="ARBA" id="ARBA00010790"/>
    </source>
</evidence>
<dbReference type="GO" id="GO:0016020">
    <property type="term" value="C:membrane"/>
    <property type="evidence" value="ECO:0007669"/>
    <property type="project" value="UniProtKB-UniRule"/>
</dbReference>
<keyword evidence="4" id="KW-0274">FAD</keyword>
<dbReference type="InterPro" id="IPR036188">
    <property type="entry name" value="FAD/NAD-bd_sf"/>
</dbReference>
<feature type="transmembrane region" description="Helical" evidence="6">
    <location>
        <begin position="156"/>
        <end position="177"/>
    </location>
</feature>
<keyword evidence="5 6" id="KW-0812">Transmembrane</keyword>
<comment type="cofactor">
    <cofactor evidence="1">
        <name>FAD</name>
        <dbReference type="ChEBI" id="CHEBI:57692"/>
    </cofactor>
</comment>
<comment type="caution">
    <text evidence="8">The sequence shown here is derived from an EMBL/GenBank/DDBJ whole genome shotgun (WGS) entry which is preliminary data.</text>
</comment>
<dbReference type="PROSITE" id="PS51846">
    <property type="entry name" value="CNNM"/>
    <property type="match status" value="1"/>
</dbReference>
<keyword evidence="5 6" id="KW-1133">Transmembrane helix</keyword>
<proteinExistence type="inferred from homology"/>
<dbReference type="Pfam" id="PF01595">
    <property type="entry name" value="CNNM"/>
    <property type="match status" value="1"/>
</dbReference>
<evidence type="ECO:0000256" key="3">
    <source>
        <dbReference type="ARBA" id="ARBA00022630"/>
    </source>
</evidence>
<dbReference type="PROSITE" id="PS00624">
    <property type="entry name" value="GMC_OXRED_2"/>
    <property type="match status" value="1"/>
</dbReference>
<dbReference type="AlphaFoldDB" id="A0A8H5GGZ6"/>
<dbReference type="GO" id="GO:0050660">
    <property type="term" value="F:flavin adenine dinucleotide binding"/>
    <property type="evidence" value="ECO:0007669"/>
    <property type="project" value="InterPro"/>
</dbReference>
<dbReference type="Gene3D" id="3.10.580.10">
    <property type="entry name" value="CBS-domain"/>
    <property type="match status" value="2"/>
</dbReference>
<keyword evidence="3" id="KW-0285">Flavoprotein</keyword>
<dbReference type="InterPro" id="IPR046342">
    <property type="entry name" value="CBS_dom_sf"/>
</dbReference>
<sequence>MIQRYKYLGLPQRYLSSESRLSAYPNLLTYTQMSDLLNVLPIALLLLYLFSLAFGAPVGTVLPLGNDGDGGQVDQIISSTSGLTSHPVPNYGLSEFLVKSSISMGLVLLGGVFAGLTIALMGLDEMHLRVLAASSDSEKERADAAKVLQLLGKGRHWVLVVLLLANVVVNESLPIFLDSVLGGGLAAVVISTTTIVIFGVIPQALSVRYGLTIGAKCAPLVLWSMWILSPIAYPIAKLLDYILGIHSTHTYKKSQLKSFLAFHCTGEEPLKDEEIRILNGVLELGSKKAEKIMTKIEDVITLSTEDILNEETMQRMRVYPCLLQYDHTLNLPVSHFPLSVLPEAHPSISCFQALDYFRTGRAHLLLISDAPGTNQGALGVVTLEDIIEEIISEEIIDETDLYEDNMSKLLSFSALCPSLFSCTAAIYEDVSELPVPTNGYDFIIIGGGTAGSVLGNRLSENPLFSVLVLESGPSNSDAVPTQVPFFCTSLPSRYSYNYTTVFQPGLNGRAIPFARGYILGGSSSVNGLFYTRGSSSDYDLLANLTGDEGWSWSALQPYIRKNERWTTPADDHNTFGQFDPSLHSLTGINSVSLPGFPQNTDQKVIRTSEELGGDFAFNLDMNSGNELGLGWLQATIKGGNRSSAATSYLAPEFVSRPNLHVLVNTRVTKILQTNGNQGKNDFRKVEFVHTRDGPRHQLQASKELILSAGSINSPAILLNSGLGSSSLLDSLRIPMALDLPSVGQNLTDHPRLSINWFVNSNETYDDINRNASLRNELEELWMETGKGPLVDTFVSHLAFMRLNQSLLKIFGDPATGENSAHYELGFSNGFVGNVPATGNFIGLTTRVSSPTSRGSVSINTTDPFAPPLIDPNYLATEFDLITMRIAVKSAFRFLSAPVWQGYVGEPAGTLAGIDVTQYAHLGEELNPLLDEYIRNFTSTSAHPTGTAAMTSKNATFGVVDPDLRVKGVHGLRIVDASVFPFQPSAHTQAPVYILAERASDLIKASWTN</sequence>
<evidence type="ECO:0000256" key="6">
    <source>
        <dbReference type="SAM" id="Phobius"/>
    </source>
</evidence>
<feature type="domain" description="CNNM transmembrane" evidence="7">
    <location>
        <begin position="92"/>
        <end position="274"/>
    </location>
</feature>
<feature type="transmembrane region" description="Helical" evidence="6">
    <location>
        <begin position="217"/>
        <end position="236"/>
    </location>
</feature>
<dbReference type="EMBL" id="JAACJM010000032">
    <property type="protein sequence ID" value="KAF5364586.1"/>
    <property type="molecule type" value="Genomic_DNA"/>
</dbReference>
<feature type="transmembrane region" description="Helical" evidence="6">
    <location>
        <begin position="102"/>
        <end position="123"/>
    </location>
</feature>
<accession>A0A8H5GGZ6</accession>